<name>A0A6A6GNN5_9PEZI</name>
<sequence length="153" mass="17365">MLTCGICCGDRSIDRHAIKERKPAYAHDNHMSNVKASIHYHNFIPPHQNDVLNIYPSVPPLKSPESLMTIVLQPHVSKQNGLNRPRPQKRGTVACLTSRPNTFTSTFTGPRCVETADPASKMTRSDWLPPTRVQHRAHPSQIWWLSTLQVFYS</sequence>
<organism evidence="1 2">
    <name type="scientific">Elsinoe ampelina</name>
    <dbReference type="NCBI Taxonomy" id="302913"/>
    <lineage>
        <taxon>Eukaryota</taxon>
        <taxon>Fungi</taxon>
        <taxon>Dikarya</taxon>
        <taxon>Ascomycota</taxon>
        <taxon>Pezizomycotina</taxon>
        <taxon>Dothideomycetes</taxon>
        <taxon>Dothideomycetidae</taxon>
        <taxon>Myriangiales</taxon>
        <taxon>Elsinoaceae</taxon>
        <taxon>Elsinoe</taxon>
    </lineage>
</organism>
<keyword evidence="2" id="KW-1185">Reference proteome</keyword>
<gene>
    <name evidence="1" type="ORF">BDZ85DRAFT_819</name>
</gene>
<dbReference type="AlphaFoldDB" id="A0A6A6GNN5"/>
<evidence type="ECO:0000313" key="1">
    <source>
        <dbReference type="EMBL" id="KAF2227228.1"/>
    </source>
</evidence>
<reference evidence="2" key="1">
    <citation type="journal article" date="2020" name="Stud. Mycol.">
        <title>101 Dothideomycetes genomes: A test case for predicting lifestyles and emergence of pathogens.</title>
        <authorList>
            <person name="Haridas S."/>
            <person name="Albert R."/>
            <person name="Binder M."/>
            <person name="Bloem J."/>
            <person name="LaButti K."/>
            <person name="Salamov A."/>
            <person name="Andreopoulos B."/>
            <person name="Baker S."/>
            <person name="Barry K."/>
            <person name="Bills G."/>
            <person name="Bluhm B."/>
            <person name="Cannon C."/>
            <person name="Castanera R."/>
            <person name="Culley D."/>
            <person name="Daum C."/>
            <person name="Ezra D."/>
            <person name="Gonzalez J."/>
            <person name="Henrissat B."/>
            <person name="Kuo A."/>
            <person name="Liang C."/>
            <person name="Lipzen A."/>
            <person name="Lutzoni F."/>
            <person name="Magnuson J."/>
            <person name="Mondo S."/>
            <person name="Nolan M."/>
            <person name="Ohm R."/>
            <person name="Pangilinan J."/>
            <person name="Park H.-J."/>
            <person name="Ramirez L."/>
            <person name="Alfaro M."/>
            <person name="Sun H."/>
            <person name="Tritt A."/>
            <person name="Yoshinaga Y."/>
            <person name="Zwiers L.-H."/>
            <person name="Turgeon B."/>
            <person name="Goodwin S."/>
            <person name="Spatafora J."/>
            <person name="Crous P."/>
            <person name="Grigoriev I."/>
        </authorList>
    </citation>
    <scope>NUCLEOTIDE SEQUENCE [LARGE SCALE GENOMIC DNA]</scope>
    <source>
        <strain evidence="2">CECT 20119</strain>
    </source>
</reference>
<evidence type="ECO:0000313" key="2">
    <source>
        <dbReference type="Proteomes" id="UP000799538"/>
    </source>
</evidence>
<dbReference type="Proteomes" id="UP000799538">
    <property type="component" value="Unassembled WGS sequence"/>
</dbReference>
<dbReference type="EMBL" id="ML992501">
    <property type="protein sequence ID" value="KAF2227228.1"/>
    <property type="molecule type" value="Genomic_DNA"/>
</dbReference>
<proteinExistence type="predicted"/>
<protein>
    <submittedName>
        <fullName evidence="1">Uncharacterized protein</fullName>
    </submittedName>
</protein>
<accession>A0A6A6GNN5</accession>
<dbReference type="OrthoDB" id="10539186at2759"/>